<dbReference type="RefSeq" id="XP_065329243.1">
    <property type="nucleotide sequence ID" value="XM_065473171.1"/>
</dbReference>
<dbReference type="InterPro" id="IPR036322">
    <property type="entry name" value="WD40_repeat_dom_sf"/>
</dbReference>
<dbReference type="InterPro" id="IPR019775">
    <property type="entry name" value="WD40_repeat_CS"/>
</dbReference>
<dbReference type="InterPro" id="IPR001680">
    <property type="entry name" value="WD40_rpt"/>
</dbReference>
<organism evidence="8 9">
    <name type="scientific">Vairimorpha necatrix</name>
    <dbReference type="NCBI Taxonomy" id="6039"/>
    <lineage>
        <taxon>Eukaryota</taxon>
        <taxon>Fungi</taxon>
        <taxon>Fungi incertae sedis</taxon>
        <taxon>Microsporidia</taxon>
        <taxon>Nosematidae</taxon>
        <taxon>Vairimorpha</taxon>
    </lineage>
</organism>
<keyword evidence="3" id="KW-0677">Repeat</keyword>
<reference evidence="8" key="1">
    <citation type="journal article" date="2024" name="BMC Genomics">
        <title>Functional annotation of a divergent genome using sequence and structure-based similarity.</title>
        <authorList>
            <person name="Svedberg D."/>
            <person name="Winiger R.R."/>
            <person name="Berg A."/>
            <person name="Sharma H."/>
            <person name="Tellgren-Roth C."/>
            <person name="Debrunner-Vossbrinck B.A."/>
            <person name="Vossbrinck C.R."/>
            <person name="Barandun J."/>
        </authorList>
    </citation>
    <scope>NUCLEOTIDE SEQUENCE</scope>
    <source>
        <strain evidence="8">Illinois isolate</strain>
    </source>
</reference>
<feature type="repeat" description="WD" evidence="6">
    <location>
        <begin position="201"/>
        <end position="237"/>
    </location>
</feature>
<evidence type="ECO:0000256" key="5">
    <source>
        <dbReference type="ARBA" id="ARBA00023242"/>
    </source>
</evidence>
<dbReference type="PROSITE" id="PS50294">
    <property type="entry name" value="WD_REPEATS_REGION"/>
    <property type="match status" value="3"/>
</dbReference>
<dbReference type="InterPro" id="IPR050459">
    <property type="entry name" value="WD_repeat_RBAP46/RBAP48/MSI1"/>
</dbReference>
<keyword evidence="9" id="KW-1185">Reference proteome</keyword>
<feature type="repeat" description="WD" evidence="6">
    <location>
        <begin position="346"/>
        <end position="384"/>
    </location>
</feature>
<sequence>MIDQNCDEIEILEEYNIWRKNVPYLYDLMFSHALQWPSLSIQYFPESKRDEKKEKTSQRLLITTNSEMTEQEYIHIASVEFPDKYDEVLSDDCGGDLSFKFDQSIPVSAPANIVRYNPLAFHLLAARFDKSEVHIYDYTKHLASSTTAEPDIILKGHNEGGFGLCWNPNIVNELSTAGDDKMICVFDVPESSNEATCKIKLKKHTKTINEISYNYYNDSILCSVSDDKSIIIWDTKTKNPCSIVKEAHDSDIYSIHCSPLNSFFLCTGSEDNSVKIWDMRNLNRPVQKLLSHSKGVGKVQWSPHSESVLASASKDRRVCLWDLSLSGNILSKEDAKDGPPELIFLHGGHTYNVFDISWNPAEPFEIASVSEDNILQIWQVPERE</sequence>
<dbReference type="GO" id="GO:0006325">
    <property type="term" value="P:chromatin organization"/>
    <property type="evidence" value="ECO:0007669"/>
    <property type="project" value="UniProtKB-KW"/>
</dbReference>
<dbReference type="Gene3D" id="2.130.10.10">
    <property type="entry name" value="YVTN repeat-like/Quinoprotein amine dehydrogenase"/>
    <property type="match status" value="1"/>
</dbReference>
<dbReference type="Pfam" id="PF00400">
    <property type="entry name" value="WD40"/>
    <property type="match status" value="4"/>
</dbReference>
<feature type="repeat" description="WD" evidence="6">
    <location>
        <begin position="245"/>
        <end position="281"/>
    </location>
</feature>
<dbReference type="GeneID" id="90540905"/>
<dbReference type="InterPro" id="IPR022052">
    <property type="entry name" value="Histone-bd_RBBP4-like_N"/>
</dbReference>
<dbReference type="PRINTS" id="PR00320">
    <property type="entry name" value="GPROTEINBRPT"/>
</dbReference>
<dbReference type="GO" id="GO:0005634">
    <property type="term" value="C:nucleus"/>
    <property type="evidence" value="ECO:0007669"/>
    <property type="project" value="UniProtKB-SubCell"/>
</dbReference>
<dbReference type="KEGG" id="vnx:VNE69_03309"/>
<dbReference type="InterPro" id="IPR015943">
    <property type="entry name" value="WD40/YVTN_repeat-like_dom_sf"/>
</dbReference>
<dbReference type="EMBL" id="CP142728">
    <property type="protein sequence ID" value="WUR03098.1"/>
    <property type="molecule type" value="Genomic_DNA"/>
</dbReference>
<name>A0AAX4JAX5_9MICR</name>
<dbReference type="InterPro" id="IPR020472">
    <property type="entry name" value="WD40_PAC1"/>
</dbReference>
<feature type="domain" description="Histone-binding protein RBBP4-like N-terminal" evidence="7">
    <location>
        <begin position="13"/>
        <end position="82"/>
    </location>
</feature>
<evidence type="ECO:0000256" key="4">
    <source>
        <dbReference type="ARBA" id="ARBA00022853"/>
    </source>
</evidence>
<dbReference type="Proteomes" id="UP001334084">
    <property type="component" value="Chromosome 3"/>
</dbReference>
<dbReference type="PANTHER" id="PTHR22850">
    <property type="entry name" value="WD40 REPEAT FAMILY"/>
    <property type="match status" value="1"/>
</dbReference>
<evidence type="ECO:0000313" key="9">
    <source>
        <dbReference type="Proteomes" id="UP001334084"/>
    </source>
</evidence>
<evidence type="ECO:0000256" key="2">
    <source>
        <dbReference type="ARBA" id="ARBA00022574"/>
    </source>
</evidence>
<dbReference type="Pfam" id="PF12265">
    <property type="entry name" value="CAF1C_H4-bd"/>
    <property type="match status" value="1"/>
</dbReference>
<evidence type="ECO:0000256" key="1">
    <source>
        <dbReference type="ARBA" id="ARBA00004123"/>
    </source>
</evidence>
<feature type="repeat" description="WD" evidence="6">
    <location>
        <begin position="289"/>
        <end position="331"/>
    </location>
</feature>
<gene>
    <name evidence="8" type="ORF">VNE69_03309</name>
</gene>
<protein>
    <submittedName>
        <fullName evidence="8">Histone-binding protein RBBP7</fullName>
    </submittedName>
</protein>
<proteinExistence type="predicted"/>
<evidence type="ECO:0000256" key="3">
    <source>
        <dbReference type="ARBA" id="ARBA00022737"/>
    </source>
</evidence>
<comment type="subcellular location">
    <subcellularLocation>
        <location evidence="1">Nucleus</location>
    </subcellularLocation>
</comment>
<dbReference type="PROSITE" id="PS00678">
    <property type="entry name" value="WD_REPEATS_1"/>
    <property type="match status" value="3"/>
</dbReference>
<keyword evidence="5" id="KW-0539">Nucleus</keyword>
<dbReference type="SUPFAM" id="SSF50978">
    <property type="entry name" value="WD40 repeat-like"/>
    <property type="match status" value="1"/>
</dbReference>
<dbReference type="SMART" id="SM00320">
    <property type="entry name" value="WD40"/>
    <property type="match status" value="6"/>
</dbReference>
<evidence type="ECO:0000256" key="6">
    <source>
        <dbReference type="PROSITE-ProRule" id="PRU00221"/>
    </source>
</evidence>
<keyword evidence="4" id="KW-0156">Chromatin regulator</keyword>
<dbReference type="AlphaFoldDB" id="A0AAX4JAX5"/>
<evidence type="ECO:0000259" key="7">
    <source>
        <dbReference type="Pfam" id="PF12265"/>
    </source>
</evidence>
<keyword evidence="2 6" id="KW-0853">WD repeat</keyword>
<accession>A0AAX4JAX5</accession>
<evidence type="ECO:0000313" key="8">
    <source>
        <dbReference type="EMBL" id="WUR03098.1"/>
    </source>
</evidence>
<dbReference type="PROSITE" id="PS50082">
    <property type="entry name" value="WD_REPEATS_2"/>
    <property type="match status" value="4"/>
</dbReference>